<evidence type="ECO:0000313" key="2">
    <source>
        <dbReference type="Proteomes" id="UP000008744"/>
    </source>
</evidence>
<sequence>MPVGSQCAQRLYVKRIDCSRLHLLLVLQLLLLLLLLLLLGRPIPVQSANDNCTFIDGYVLQYLCQGRFDRQMRLMYKDRIPSMDAPYTIWQRSDTISPVYLLVAFYNSPISSCFTLVMDGGKFYCDGQNYVMKLHTSAEVHCLAFPFDYAEMLYESCMKEEYPSDTEPIAVAIIYMKNNIIKIIESGPDLKASAVLVLFSALGCWTSPFWYF</sequence>
<dbReference type="eggNOG" id="ENOG502T8MR">
    <property type="taxonomic scope" value="Eukaryota"/>
</dbReference>
<dbReference type="EMBL" id="CH479259">
    <property type="protein sequence ID" value="EDW39399.1"/>
    <property type="molecule type" value="Genomic_DNA"/>
</dbReference>
<gene>
    <name evidence="1" type="primary">Dper\GL23285</name>
    <name evidence="1" type="ORF">Dper_GL23285</name>
</gene>
<dbReference type="HOGENOM" id="CLU_1316655_0_0_1"/>
<dbReference type="OrthoDB" id="7836119at2759"/>
<dbReference type="AlphaFoldDB" id="B4HBL1"/>
<reference evidence="1 2" key="1">
    <citation type="journal article" date="2007" name="Nature">
        <title>Evolution of genes and genomes on the Drosophila phylogeny.</title>
        <authorList>
            <consortium name="Drosophila 12 Genomes Consortium"/>
            <person name="Clark A.G."/>
            <person name="Eisen M.B."/>
            <person name="Smith D.R."/>
            <person name="Bergman C.M."/>
            <person name="Oliver B."/>
            <person name="Markow T.A."/>
            <person name="Kaufman T.C."/>
            <person name="Kellis M."/>
            <person name="Gelbart W."/>
            <person name="Iyer V.N."/>
            <person name="Pollard D.A."/>
            <person name="Sackton T.B."/>
            <person name="Larracuente A.M."/>
            <person name="Singh N.D."/>
            <person name="Abad J.P."/>
            <person name="Abt D.N."/>
            <person name="Adryan B."/>
            <person name="Aguade M."/>
            <person name="Akashi H."/>
            <person name="Anderson W.W."/>
            <person name="Aquadro C.F."/>
            <person name="Ardell D.H."/>
            <person name="Arguello R."/>
            <person name="Artieri C.G."/>
            <person name="Barbash D.A."/>
            <person name="Barker D."/>
            <person name="Barsanti P."/>
            <person name="Batterham P."/>
            <person name="Batzoglou S."/>
            <person name="Begun D."/>
            <person name="Bhutkar A."/>
            <person name="Blanco E."/>
            <person name="Bosak S.A."/>
            <person name="Bradley R.K."/>
            <person name="Brand A.D."/>
            <person name="Brent M.R."/>
            <person name="Brooks A.N."/>
            <person name="Brown R.H."/>
            <person name="Butlin R.K."/>
            <person name="Caggese C."/>
            <person name="Calvi B.R."/>
            <person name="Bernardo de Carvalho A."/>
            <person name="Caspi A."/>
            <person name="Castrezana S."/>
            <person name="Celniker S.E."/>
            <person name="Chang J.L."/>
            <person name="Chapple C."/>
            <person name="Chatterji S."/>
            <person name="Chinwalla A."/>
            <person name="Civetta A."/>
            <person name="Clifton S.W."/>
            <person name="Comeron J.M."/>
            <person name="Costello J.C."/>
            <person name="Coyne J.A."/>
            <person name="Daub J."/>
            <person name="David R.G."/>
            <person name="Delcher A.L."/>
            <person name="Delehaunty K."/>
            <person name="Do C.B."/>
            <person name="Ebling H."/>
            <person name="Edwards K."/>
            <person name="Eickbush T."/>
            <person name="Evans J.D."/>
            <person name="Filipski A."/>
            <person name="Findeiss S."/>
            <person name="Freyhult E."/>
            <person name="Fulton L."/>
            <person name="Fulton R."/>
            <person name="Garcia A.C."/>
            <person name="Gardiner A."/>
            <person name="Garfield D.A."/>
            <person name="Garvin B.E."/>
            <person name="Gibson G."/>
            <person name="Gilbert D."/>
            <person name="Gnerre S."/>
            <person name="Godfrey J."/>
            <person name="Good R."/>
            <person name="Gotea V."/>
            <person name="Gravely B."/>
            <person name="Greenberg A.J."/>
            <person name="Griffiths-Jones S."/>
            <person name="Gross S."/>
            <person name="Guigo R."/>
            <person name="Gustafson E.A."/>
            <person name="Haerty W."/>
            <person name="Hahn M.W."/>
            <person name="Halligan D.L."/>
            <person name="Halpern A.L."/>
            <person name="Halter G.M."/>
            <person name="Han M.V."/>
            <person name="Heger A."/>
            <person name="Hillier L."/>
            <person name="Hinrichs A.S."/>
            <person name="Holmes I."/>
            <person name="Hoskins R.A."/>
            <person name="Hubisz M.J."/>
            <person name="Hultmark D."/>
            <person name="Huntley M.A."/>
            <person name="Jaffe D.B."/>
            <person name="Jagadeeshan S."/>
            <person name="Jeck W.R."/>
            <person name="Johnson J."/>
            <person name="Jones C.D."/>
            <person name="Jordan W.C."/>
            <person name="Karpen G.H."/>
            <person name="Kataoka E."/>
            <person name="Keightley P.D."/>
            <person name="Kheradpour P."/>
            <person name="Kirkness E.F."/>
            <person name="Koerich L.B."/>
            <person name="Kristiansen K."/>
            <person name="Kudrna D."/>
            <person name="Kulathinal R.J."/>
            <person name="Kumar S."/>
            <person name="Kwok R."/>
            <person name="Lander E."/>
            <person name="Langley C.H."/>
            <person name="Lapoint R."/>
            <person name="Lazzaro B.P."/>
            <person name="Lee S.J."/>
            <person name="Levesque L."/>
            <person name="Li R."/>
            <person name="Lin C.F."/>
            <person name="Lin M.F."/>
            <person name="Lindblad-Toh K."/>
            <person name="Llopart A."/>
            <person name="Long M."/>
            <person name="Low L."/>
            <person name="Lozovsky E."/>
            <person name="Lu J."/>
            <person name="Luo M."/>
            <person name="Machado C.A."/>
            <person name="Makalowski W."/>
            <person name="Marzo M."/>
            <person name="Matsuda M."/>
            <person name="Matzkin L."/>
            <person name="McAllister B."/>
            <person name="McBride C.S."/>
            <person name="McKernan B."/>
            <person name="McKernan K."/>
            <person name="Mendez-Lago M."/>
            <person name="Minx P."/>
            <person name="Mollenhauer M.U."/>
            <person name="Montooth K."/>
            <person name="Mount S.M."/>
            <person name="Mu X."/>
            <person name="Myers E."/>
            <person name="Negre B."/>
            <person name="Newfeld S."/>
            <person name="Nielsen R."/>
            <person name="Noor M.A."/>
            <person name="O'Grady P."/>
            <person name="Pachter L."/>
            <person name="Papaceit M."/>
            <person name="Parisi M.J."/>
            <person name="Parisi M."/>
            <person name="Parts L."/>
            <person name="Pedersen J.S."/>
            <person name="Pesole G."/>
            <person name="Phillippy A.M."/>
            <person name="Ponting C.P."/>
            <person name="Pop M."/>
            <person name="Porcelli D."/>
            <person name="Powell J.R."/>
            <person name="Prohaska S."/>
            <person name="Pruitt K."/>
            <person name="Puig M."/>
            <person name="Quesneville H."/>
            <person name="Ram K.R."/>
            <person name="Rand D."/>
            <person name="Rasmussen M.D."/>
            <person name="Reed L.K."/>
            <person name="Reenan R."/>
            <person name="Reily A."/>
            <person name="Remington K.A."/>
            <person name="Rieger T.T."/>
            <person name="Ritchie M.G."/>
            <person name="Robin C."/>
            <person name="Rogers Y.H."/>
            <person name="Rohde C."/>
            <person name="Rozas J."/>
            <person name="Rubenfield M.J."/>
            <person name="Ruiz A."/>
            <person name="Russo S."/>
            <person name="Salzberg S.L."/>
            <person name="Sanchez-Gracia A."/>
            <person name="Saranga D.J."/>
            <person name="Sato H."/>
            <person name="Schaeffer S.W."/>
            <person name="Schatz M.C."/>
            <person name="Schlenke T."/>
            <person name="Schwartz R."/>
            <person name="Segarra C."/>
            <person name="Singh R.S."/>
            <person name="Sirot L."/>
            <person name="Sirota M."/>
            <person name="Sisneros N.B."/>
            <person name="Smith C.D."/>
            <person name="Smith T.F."/>
            <person name="Spieth J."/>
            <person name="Stage D.E."/>
            <person name="Stark A."/>
            <person name="Stephan W."/>
            <person name="Strausberg R.L."/>
            <person name="Strempel S."/>
            <person name="Sturgill D."/>
            <person name="Sutton G."/>
            <person name="Sutton G.G."/>
            <person name="Tao W."/>
            <person name="Teichmann S."/>
            <person name="Tobari Y.N."/>
            <person name="Tomimura Y."/>
            <person name="Tsolas J.M."/>
            <person name="Valente V.L."/>
            <person name="Venter E."/>
            <person name="Venter J.C."/>
            <person name="Vicario S."/>
            <person name="Vieira F.G."/>
            <person name="Vilella A.J."/>
            <person name="Villasante A."/>
            <person name="Walenz B."/>
            <person name="Wang J."/>
            <person name="Wasserman M."/>
            <person name="Watts T."/>
            <person name="Wilson D."/>
            <person name="Wilson R.K."/>
            <person name="Wing R.A."/>
            <person name="Wolfner M.F."/>
            <person name="Wong A."/>
            <person name="Wong G.K."/>
            <person name="Wu C.I."/>
            <person name="Wu G."/>
            <person name="Yamamoto D."/>
            <person name="Yang H.P."/>
            <person name="Yang S.P."/>
            <person name="Yorke J.A."/>
            <person name="Yoshida K."/>
            <person name="Zdobnov E."/>
            <person name="Zhang P."/>
            <person name="Zhang Y."/>
            <person name="Zimin A.V."/>
            <person name="Baldwin J."/>
            <person name="Abdouelleil A."/>
            <person name="Abdulkadir J."/>
            <person name="Abebe A."/>
            <person name="Abera B."/>
            <person name="Abreu J."/>
            <person name="Acer S.C."/>
            <person name="Aftuck L."/>
            <person name="Alexander A."/>
            <person name="An P."/>
            <person name="Anderson E."/>
            <person name="Anderson S."/>
            <person name="Arachi H."/>
            <person name="Azer M."/>
            <person name="Bachantsang P."/>
            <person name="Barry A."/>
            <person name="Bayul T."/>
            <person name="Berlin A."/>
            <person name="Bessette D."/>
            <person name="Bloom T."/>
            <person name="Blye J."/>
            <person name="Boguslavskiy L."/>
            <person name="Bonnet C."/>
            <person name="Boukhgalter B."/>
            <person name="Bourzgui I."/>
            <person name="Brown A."/>
            <person name="Cahill P."/>
            <person name="Channer S."/>
            <person name="Cheshatsang Y."/>
            <person name="Chuda L."/>
            <person name="Citroen M."/>
            <person name="Collymore A."/>
            <person name="Cooke P."/>
            <person name="Costello M."/>
            <person name="D'Aco K."/>
            <person name="Daza R."/>
            <person name="De Haan G."/>
            <person name="DeGray S."/>
            <person name="DeMaso C."/>
            <person name="Dhargay N."/>
            <person name="Dooley K."/>
            <person name="Dooley E."/>
            <person name="Doricent M."/>
            <person name="Dorje P."/>
            <person name="Dorjee K."/>
            <person name="Dupes A."/>
            <person name="Elong R."/>
            <person name="Falk J."/>
            <person name="Farina A."/>
            <person name="Faro S."/>
            <person name="Ferguson D."/>
            <person name="Fisher S."/>
            <person name="Foley C.D."/>
            <person name="Franke A."/>
            <person name="Friedrich D."/>
            <person name="Gadbois L."/>
            <person name="Gearin G."/>
            <person name="Gearin C.R."/>
            <person name="Giannoukos G."/>
            <person name="Goode T."/>
            <person name="Graham J."/>
            <person name="Grandbois E."/>
            <person name="Grewal S."/>
            <person name="Gyaltsen K."/>
            <person name="Hafez N."/>
            <person name="Hagos B."/>
            <person name="Hall J."/>
            <person name="Henson C."/>
            <person name="Hollinger A."/>
            <person name="Honan T."/>
            <person name="Huard M.D."/>
            <person name="Hughes L."/>
            <person name="Hurhula B."/>
            <person name="Husby M.E."/>
            <person name="Kamat A."/>
            <person name="Kanga B."/>
            <person name="Kashin S."/>
            <person name="Khazanovich D."/>
            <person name="Kisner P."/>
            <person name="Lance K."/>
            <person name="Lara M."/>
            <person name="Lee W."/>
            <person name="Lennon N."/>
            <person name="Letendre F."/>
            <person name="LeVine R."/>
            <person name="Lipovsky A."/>
            <person name="Liu X."/>
            <person name="Liu J."/>
            <person name="Liu S."/>
            <person name="Lokyitsang T."/>
            <person name="Lokyitsang Y."/>
            <person name="Lubonja R."/>
            <person name="Lui A."/>
            <person name="MacDonald P."/>
            <person name="Magnisalis V."/>
            <person name="Maru K."/>
            <person name="Matthews C."/>
            <person name="McCusker W."/>
            <person name="McDonough S."/>
            <person name="Mehta T."/>
            <person name="Meldrim J."/>
            <person name="Meneus L."/>
            <person name="Mihai O."/>
            <person name="Mihalev A."/>
            <person name="Mihova T."/>
            <person name="Mittelman R."/>
            <person name="Mlenga V."/>
            <person name="Montmayeur A."/>
            <person name="Mulrain L."/>
            <person name="Navidi A."/>
            <person name="Naylor J."/>
            <person name="Negash T."/>
            <person name="Nguyen T."/>
            <person name="Nguyen N."/>
            <person name="Nicol R."/>
            <person name="Norbu C."/>
            <person name="Norbu N."/>
            <person name="Novod N."/>
            <person name="O'Neill B."/>
            <person name="Osman S."/>
            <person name="Markiewicz E."/>
            <person name="Oyono O.L."/>
            <person name="Patti C."/>
            <person name="Phunkhang P."/>
            <person name="Pierre F."/>
            <person name="Priest M."/>
            <person name="Raghuraman S."/>
            <person name="Rege F."/>
            <person name="Reyes R."/>
            <person name="Rise C."/>
            <person name="Rogov P."/>
            <person name="Ross K."/>
            <person name="Ryan E."/>
            <person name="Settipalli S."/>
            <person name="Shea T."/>
            <person name="Sherpa N."/>
            <person name="Shi L."/>
            <person name="Shih D."/>
            <person name="Sparrow T."/>
            <person name="Spaulding J."/>
            <person name="Stalker J."/>
            <person name="Stange-Thomann N."/>
            <person name="Stavropoulos S."/>
            <person name="Stone C."/>
            <person name="Strader C."/>
            <person name="Tesfaye S."/>
            <person name="Thomson T."/>
            <person name="Thoulutsang Y."/>
            <person name="Thoulutsang D."/>
            <person name="Topham K."/>
            <person name="Topping I."/>
            <person name="Tsamla T."/>
            <person name="Vassiliev H."/>
            <person name="Vo A."/>
            <person name="Wangchuk T."/>
            <person name="Wangdi T."/>
            <person name="Weiand M."/>
            <person name="Wilkinson J."/>
            <person name="Wilson A."/>
            <person name="Yadav S."/>
            <person name="Young G."/>
            <person name="Yu Q."/>
            <person name="Zembek L."/>
            <person name="Zhong D."/>
            <person name="Zimmer A."/>
            <person name="Zwirko Z."/>
            <person name="Jaffe D.B."/>
            <person name="Alvarez P."/>
            <person name="Brockman W."/>
            <person name="Butler J."/>
            <person name="Chin C."/>
            <person name="Gnerre S."/>
            <person name="Grabherr M."/>
            <person name="Kleber M."/>
            <person name="Mauceli E."/>
            <person name="MacCallum I."/>
        </authorList>
    </citation>
    <scope>NUCLEOTIDE SEQUENCE [LARGE SCALE GENOMIC DNA]</scope>
    <source>
        <strain evidence="2">MSH-3 / Tucson 14011-0111.49</strain>
    </source>
</reference>
<dbReference type="KEGG" id="dpe:6603266"/>
<keyword evidence="2" id="KW-1185">Reference proteome</keyword>
<dbReference type="OMA" id="FYCDGQN"/>
<protein>
    <submittedName>
        <fullName evidence="1">GL23285</fullName>
    </submittedName>
</protein>
<dbReference type="PhylomeDB" id="B4HBL1"/>
<evidence type="ECO:0000313" key="1">
    <source>
        <dbReference type="EMBL" id="EDW39399.1"/>
    </source>
</evidence>
<proteinExistence type="predicted"/>
<organism evidence="2">
    <name type="scientific">Drosophila persimilis</name>
    <name type="common">Fruit fly</name>
    <dbReference type="NCBI Taxonomy" id="7234"/>
    <lineage>
        <taxon>Eukaryota</taxon>
        <taxon>Metazoa</taxon>
        <taxon>Ecdysozoa</taxon>
        <taxon>Arthropoda</taxon>
        <taxon>Hexapoda</taxon>
        <taxon>Insecta</taxon>
        <taxon>Pterygota</taxon>
        <taxon>Neoptera</taxon>
        <taxon>Endopterygota</taxon>
        <taxon>Diptera</taxon>
        <taxon>Brachycera</taxon>
        <taxon>Muscomorpha</taxon>
        <taxon>Ephydroidea</taxon>
        <taxon>Drosophilidae</taxon>
        <taxon>Drosophila</taxon>
        <taxon>Sophophora</taxon>
    </lineage>
</organism>
<name>B4HBL1_DROPE</name>
<accession>B4HBL1</accession>
<dbReference type="Proteomes" id="UP000008744">
    <property type="component" value="Unassembled WGS sequence"/>
</dbReference>